<dbReference type="VEuPathDB" id="FungiDB:T552_03283"/>
<dbReference type="RefSeq" id="XP_018224593.1">
    <property type="nucleotide sequence ID" value="XM_018371792.1"/>
</dbReference>
<dbReference type="Gene3D" id="1.20.5.170">
    <property type="match status" value="1"/>
</dbReference>
<keyword evidence="4" id="KW-1185">Reference proteome</keyword>
<name>A0A0W4ZCA5_PNEC8</name>
<protein>
    <submittedName>
        <fullName evidence="3">Uncharacterized protein</fullName>
    </submittedName>
</protein>
<accession>A0A0W4ZCA5</accession>
<reference evidence="4" key="1">
    <citation type="journal article" date="2016" name="Nat. Commun.">
        <title>Genome analysis of three Pneumocystis species reveals adaptation mechanisms to life exclusively in mammalian hosts.</title>
        <authorList>
            <person name="Ma L."/>
            <person name="Chen Z."/>
            <person name="Huang D.W."/>
            <person name="Kutty G."/>
            <person name="Ishihara M."/>
            <person name="Wang H."/>
            <person name="Abouelleil A."/>
            <person name="Bishop L."/>
            <person name="Davey E."/>
            <person name="Deng R."/>
            <person name="Deng X."/>
            <person name="Fan L."/>
            <person name="Fantoni G."/>
            <person name="Fitzgerald M."/>
            <person name="Gogineni E."/>
            <person name="Goldberg J.M."/>
            <person name="Handley G."/>
            <person name="Hu X."/>
            <person name="Huber C."/>
            <person name="Jiao X."/>
            <person name="Jones K."/>
            <person name="Levin J.Z."/>
            <person name="Liu Y."/>
            <person name="Macdonald P."/>
            <person name="Melnikov A."/>
            <person name="Raley C."/>
            <person name="Sassi M."/>
            <person name="Sherman B.T."/>
            <person name="Song X."/>
            <person name="Sykes S."/>
            <person name="Tran B."/>
            <person name="Walsh L."/>
            <person name="Xia Y."/>
            <person name="Yang J."/>
            <person name="Young S."/>
            <person name="Zeng Q."/>
            <person name="Zheng X."/>
            <person name="Stephens R."/>
            <person name="Nusbaum C."/>
            <person name="Birren B.W."/>
            <person name="Azadi P."/>
            <person name="Lempicki R.A."/>
            <person name="Cuomo C.A."/>
            <person name="Kovacs J.A."/>
        </authorList>
    </citation>
    <scope>NUCLEOTIDE SEQUENCE [LARGE SCALE GENOMIC DNA]</scope>
    <source>
        <strain evidence="4">B80</strain>
    </source>
</reference>
<evidence type="ECO:0000256" key="2">
    <source>
        <dbReference type="SAM" id="MobiDB-lite"/>
    </source>
</evidence>
<feature type="region of interest" description="Disordered" evidence="2">
    <location>
        <begin position="1"/>
        <end position="36"/>
    </location>
</feature>
<dbReference type="EMBL" id="LFVZ01000015">
    <property type="protein sequence ID" value="KTW26013.1"/>
    <property type="molecule type" value="Genomic_DNA"/>
</dbReference>
<dbReference type="GeneID" id="28937995"/>
<dbReference type="OrthoDB" id="5395970at2759"/>
<sequence length="98" mass="11567">MEDSSCSEISDLPFNEESIKIDENKETEAETQTETEISNLEEHENLIRSVKEKQKELSDVLNEIDKIKDEYKKLYNEKEMMKEYIGNSMEINNKTTKK</sequence>
<organism evidence="3 4">
    <name type="scientific">Pneumocystis carinii (strain B80)</name>
    <name type="common">Rat pneumocystis pneumonia agent</name>
    <name type="synonym">Pneumocystis carinii f. sp. carinii</name>
    <dbReference type="NCBI Taxonomy" id="1408658"/>
    <lineage>
        <taxon>Eukaryota</taxon>
        <taxon>Fungi</taxon>
        <taxon>Dikarya</taxon>
        <taxon>Ascomycota</taxon>
        <taxon>Taphrinomycotina</taxon>
        <taxon>Pneumocystomycetes</taxon>
        <taxon>Pneumocystaceae</taxon>
        <taxon>Pneumocystis</taxon>
    </lineage>
</organism>
<dbReference type="Proteomes" id="UP000054454">
    <property type="component" value="Unassembled WGS sequence"/>
</dbReference>
<comment type="caution">
    <text evidence="3">The sequence shown here is derived from an EMBL/GenBank/DDBJ whole genome shotgun (WGS) entry which is preliminary data.</text>
</comment>
<dbReference type="InterPro" id="IPR019357">
    <property type="entry name" value="SCOC"/>
</dbReference>
<dbReference type="Pfam" id="PF10224">
    <property type="entry name" value="DUF2205"/>
    <property type="match status" value="1"/>
</dbReference>
<evidence type="ECO:0000256" key="1">
    <source>
        <dbReference type="SAM" id="Coils"/>
    </source>
</evidence>
<dbReference type="AlphaFoldDB" id="A0A0W4ZCA5"/>
<evidence type="ECO:0000313" key="4">
    <source>
        <dbReference type="Proteomes" id="UP000054454"/>
    </source>
</evidence>
<gene>
    <name evidence="3" type="ORF">T552_03283</name>
</gene>
<evidence type="ECO:0000313" key="3">
    <source>
        <dbReference type="EMBL" id="KTW26013.1"/>
    </source>
</evidence>
<feature type="coiled-coil region" evidence="1">
    <location>
        <begin position="40"/>
        <end position="84"/>
    </location>
</feature>
<proteinExistence type="predicted"/>
<feature type="compositionally biased region" description="Basic and acidic residues" evidence="2">
    <location>
        <begin position="17"/>
        <end position="28"/>
    </location>
</feature>
<keyword evidence="1" id="KW-0175">Coiled coil</keyword>